<evidence type="ECO:0000256" key="3">
    <source>
        <dbReference type="ARBA" id="ARBA00023157"/>
    </source>
</evidence>
<feature type="region of interest" description="Disordered" evidence="4">
    <location>
        <begin position="29"/>
        <end position="109"/>
    </location>
</feature>
<organism evidence="5 6">
    <name type="scientific">Nannocystis bainbridge</name>
    <dbReference type="NCBI Taxonomy" id="2995303"/>
    <lineage>
        <taxon>Bacteria</taxon>
        <taxon>Pseudomonadati</taxon>
        <taxon>Myxococcota</taxon>
        <taxon>Polyangia</taxon>
        <taxon>Nannocystales</taxon>
        <taxon>Nannocystaceae</taxon>
        <taxon>Nannocystis</taxon>
    </lineage>
</organism>
<evidence type="ECO:0000313" key="5">
    <source>
        <dbReference type="EMBL" id="MDC0722511.1"/>
    </source>
</evidence>
<dbReference type="Proteomes" id="UP001221686">
    <property type="component" value="Unassembled WGS sequence"/>
</dbReference>
<keyword evidence="2" id="KW-0677">Repeat</keyword>
<keyword evidence="1" id="KW-0732">Signal</keyword>
<reference evidence="5 6" key="1">
    <citation type="submission" date="2022-11" db="EMBL/GenBank/DDBJ databases">
        <title>Minimal conservation of predation-associated metabolite biosynthetic gene clusters underscores biosynthetic potential of Myxococcota including descriptions for ten novel species: Archangium lansinium sp. nov., Myxococcus landrumus sp. nov., Nannocystis bai.</title>
        <authorList>
            <person name="Ahearne A."/>
            <person name="Stevens C."/>
            <person name="Dowd S."/>
        </authorList>
    </citation>
    <scope>NUCLEOTIDE SEQUENCE [LARGE SCALE GENOMIC DNA]</scope>
    <source>
        <strain evidence="5 6">BB15-2</strain>
    </source>
</reference>
<evidence type="ECO:0000256" key="4">
    <source>
        <dbReference type="SAM" id="MobiDB-lite"/>
    </source>
</evidence>
<dbReference type="EMBL" id="JAQNDL010000003">
    <property type="protein sequence ID" value="MDC0722511.1"/>
    <property type="molecule type" value="Genomic_DNA"/>
</dbReference>
<sequence>MNELARGLGRAGWLAGLLVIGCGGDDPGATTDSGNATETSTSTSTGTTGTPTTGTPTTSTTTEPGTTSTSTSTTAEPTTGEPVTSTTSTTSTTTTTGVDSTTTGRPPLACGDGVLDADESCDGDQLGGASCQSQGFDGGELGCTEACEFDTQGCSACGDGNLDAGEACDDGNLDAGDGCDGACAVEACDPDGLYTIEGAPVSYTCCAGLVSVNISAFTFSGDGATIVSSPSNPIAMAGEPTMCPDGDFANEASIAGGCTETYAVEGEFVDKDTWSGTYRLTFTGAQCSCFNGMLGAPCVDQNFPITASR</sequence>
<evidence type="ECO:0000256" key="2">
    <source>
        <dbReference type="ARBA" id="ARBA00022737"/>
    </source>
</evidence>
<evidence type="ECO:0000313" key="6">
    <source>
        <dbReference type="Proteomes" id="UP001221686"/>
    </source>
</evidence>
<proteinExistence type="predicted"/>
<protein>
    <recommendedName>
        <fullName evidence="7">Myxococcus cysteine-rich repeat-containing protein</fullName>
    </recommendedName>
</protein>
<dbReference type="RefSeq" id="WP_272091040.1">
    <property type="nucleotide sequence ID" value="NZ_JAQNDL010000003.1"/>
</dbReference>
<feature type="compositionally biased region" description="Low complexity" evidence="4">
    <location>
        <begin position="37"/>
        <end position="103"/>
    </location>
</feature>
<dbReference type="InterPro" id="IPR011936">
    <property type="entry name" value="Myxo_disulph_rpt"/>
</dbReference>
<dbReference type="PROSITE" id="PS51257">
    <property type="entry name" value="PROKAR_LIPOPROTEIN"/>
    <property type="match status" value="1"/>
</dbReference>
<evidence type="ECO:0000256" key="1">
    <source>
        <dbReference type="ARBA" id="ARBA00022729"/>
    </source>
</evidence>
<keyword evidence="6" id="KW-1185">Reference proteome</keyword>
<gene>
    <name evidence="5" type="ORF">POL25_36820</name>
</gene>
<comment type="caution">
    <text evidence="5">The sequence shown here is derived from an EMBL/GenBank/DDBJ whole genome shotgun (WGS) entry which is preliminary data.</text>
</comment>
<keyword evidence="3" id="KW-1015">Disulfide bond</keyword>
<accession>A0ABT5E9H1</accession>
<dbReference type="NCBIfam" id="TIGR02232">
    <property type="entry name" value="myxo_disulf_rpt"/>
    <property type="match status" value="1"/>
</dbReference>
<evidence type="ECO:0008006" key="7">
    <source>
        <dbReference type="Google" id="ProtNLM"/>
    </source>
</evidence>
<name>A0ABT5E9H1_9BACT</name>